<feature type="transmembrane region" description="Helical" evidence="1">
    <location>
        <begin position="50"/>
        <end position="69"/>
    </location>
</feature>
<dbReference type="PANTHER" id="PTHR11328:SF24">
    <property type="entry name" value="MAJOR FACILITATOR SUPERFAMILY (MFS) PROFILE DOMAIN-CONTAINING PROTEIN"/>
    <property type="match status" value="1"/>
</dbReference>
<evidence type="ECO:0000313" key="2">
    <source>
        <dbReference type="EMBL" id="MDA0646860.1"/>
    </source>
</evidence>
<gene>
    <name evidence="2" type="ORF">OUY24_40070</name>
</gene>
<feature type="transmembrane region" description="Helical" evidence="1">
    <location>
        <begin position="278"/>
        <end position="297"/>
    </location>
</feature>
<reference evidence="2 3" key="1">
    <citation type="submission" date="2022-11" db="EMBL/GenBank/DDBJ databases">
        <title>Nonomuraea corallina sp. nov., a new species of the genus Nonomuraea isolated from sea side sediment in Thai sea.</title>
        <authorList>
            <person name="Ngamcharungchit C."/>
            <person name="Matsumoto A."/>
            <person name="Suriyachadkun C."/>
            <person name="Panbangred W."/>
            <person name="Inahashi Y."/>
            <person name="Intra B."/>
        </authorList>
    </citation>
    <scope>NUCLEOTIDE SEQUENCE [LARGE SCALE GENOMIC DNA]</scope>
    <source>
        <strain evidence="2 3">DSM 43553</strain>
    </source>
</reference>
<dbReference type="EMBL" id="JAPNUD010000232">
    <property type="protein sequence ID" value="MDA0646860.1"/>
    <property type="molecule type" value="Genomic_DNA"/>
</dbReference>
<keyword evidence="3" id="KW-1185">Reference proteome</keyword>
<evidence type="ECO:0000256" key="1">
    <source>
        <dbReference type="SAM" id="Phobius"/>
    </source>
</evidence>
<dbReference type="Pfam" id="PF13347">
    <property type="entry name" value="MFS_2"/>
    <property type="match status" value="1"/>
</dbReference>
<sequence>MSSVIAPAVAAPTVPRGVRLGYGVGSFCTATFGSVPGLLLLFYMTNFLAVPAWLAGIVVTAPKVWDLLINPLVGRWSDRTVSRLGPRRPWLLAGACTLPVAFFLVFAGPPLTGIPAALYVGACFMAAATAYALFEVPYKAMPAEMTDDYHERTSLLQWRMVFVGAATAIAGVAAPAIVNSQGESGTLASYRLMGVVIAVVLFAAMLGSFFGTARAPMTGAPEADTGSLIKQFAVVRGNKAFIWLTALSCTQQLAVAIMLAAAPYFATYTIGDPRATTTLFAALVVPMMLTMPMWTWLSKRFDKRNAMIMAASTFATGTALALATPIFGGWYAHVMILLVGTGVAGVTLLQFSMLADVIAVDAATTGKRRAGVFTGLWTAIESGVSAFGALILGSILSIGGFLSSVASQRVEQPDSAVTAVLIGQTAVPALIILLSVVMTLRYQLRDPKRTVSPAVPDATV</sequence>
<dbReference type="SUPFAM" id="SSF103473">
    <property type="entry name" value="MFS general substrate transporter"/>
    <property type="match status" value="1"/>
</dbReference>
<dbReference type="InterPro" id="IPR039672">
    <property type="entry name" value="MFS_2"/>
</dbReference>
<feature type="transmembrane region" description="Helical" evidence="1">
    <location>
        <begin position="334"/>
        <end position="360"/>
    </location>
</feature>
<feature type="transmembrane region" description="Helical" evidence="1">
    <location>
        <begin position="372"/>
        <end position="396"/>
    </location>
</feature>
<feature type="transmembrane region" description="Helical" evidence="1">
    <location>
        <begin position="190"/>
        <end position="210"/>
    </location>
</feature>
<feature type="transmembrane region" description="Helical" evidence="1">
    <location>
        <begin position="20"/>
        <end position="44"/>
    </location>
</feature>
<feature type="transmembrane region" description="Helical" evidence="1">
    <location>
        <begin position="240"/>
        <end position="266"/>
    </location>
</feature>
<feature type="transmembrane region" description="Helical" evidence="1">
    <location>
        <begin position="416"/>
        <end position="440"/>
    </location>
</feature>
<dbReference type="Gene3D" id="1.20.1250.20">
    <property type="entry name" value="MFS general substrate transporter like domains"/>
    <property type="match status" value="2"/>
</dbReference>
<protein>
    <submittedName>
        <fullName evidence="2">MFS transporter</fullName>
    </submittedName>
</protein>
<feature type="transmembrane region" description="Helical" evidence="1">
    <location>
        <begin position="309"/>
        <end position="328"/>
    </location>
</feature>
<feature type="transmembrane region" description="Helical" evidence="1">
    <location>
        <begin position="114"/>
        <end position="134"/>
    </location>
</feature>
<name>A0ABT4TBY0_9ACTN</name>
<keyword evidence="1" id="KW-0472">Membrane</keyword>
<keyword evidence="1" id="KW-1133">Transmembrane helix</keyword>
<dbReference type="CDD" id="cd17332">
    <property type="entry name" value="MFS_MelB_like"/>
    <property type="match status" value="1"/>
</dbReference>
<feature type="transmembrane region" description="Helical" evidence="1">
    <location>
        <begin position="90"/>
        <end position="108"/>
    </location>
</feature>
<accession>A0ABT4TBY0</accession>
<dbReference type="PANTHER" id="PTHR11328">
    <property type="entry name" value="MAJOR FACILITATOR SUPERFAMILY DOMAIN-CONTAINING PROTEIN"/>
    <property type="match status" value="1"/>
</dbReference>
<keyword evidence="1" id="KW-0812">Transmembrane</keyword>
<feature type="transmembrane region" description="Helical" evidence="1">
    <location>
        <begin position="155"/>
        <end position="178"/>
    </location>
</feature>
<proteinExistence type="predicted"/>
<evidence type="ECO:0000313" key="3">
    <source>
        <dbReference type="Proteomes" id="UP001212498"/>
    </source>
</evidence>
<comment type="caution">
    <text evidence="2">The sequence shown here is derived from an EMBL/GenBank/DDBJ whole genome shotgun (WGS) entry which is preliminary data.</text>
</comment>
<dbReference type="InterPro" id="IPR036259">
    <property type="entry name" value="MFS_trans_sf"/>
</dbReference>
<organism evidence="2 3">
    <name type="scientific">Nonomuraea ferruginea</name>
    <dbReference type="NCBI Taxonomy" id="46174"/>
    <lineage>
        <taxon>Bacteria</taxon>
        <taxon>Bacillati</taxon>
        <taxon>Actinomycetota</taxon>
        <taxon>Actinomycetes</taxon>
        <taxon>Streptosporangiales</taxon>
        <taxon>Streptosporangiaceae</taxon>
        <taxon>Nonomuraea</taxon>
    </lineage>
</organism>
<dbReference type="RefSeq" id="WP_148029481.1">
    <property type="nucleotide sequence ID" value="NZ_BAABFD010000011.1"/>
</dbReference>
<dbReference type="Proteomes" id="UP001212498">
    <property type="component" value="Unassembled WGS sequence"/>
</dbReference>